<sequence>MAASLPSFSNVNSRCSYPKWSNRRQVLKVIKFQSFQEEGRSTNIVDANLNALKERIEMVKVKERLERCCRCQHGWNYAPVYNHKLKRSSKELSKLVELSFLVCGTIGFTCVSGTFLLCLVSLLVHMQ</sequence>
<name>A0ACB9PDQ4_BAUVA</name>
<gene>
    <name evidence="1" type="ORF">L6164_007809</name>
</gene>
<accession>A0ACB9PDQ4</accession>
<keyword evidence="2" id="KW-1185">Reference proteome</keyword>
<evidence type="ECO:0000313" key="2">
    <source>
        <dbReference type="Proteomes" id="UP000828941"/>
    </source>
</evidence>
<proteinExistence type="predicted"/>
<organism evidence="1 2">
    <name type="scientific">Bauhinia variegata</name>
    <name type="common">Purple orchid tree</name>
    <name type="synonym">Phanera variegata</name>
    <dbReference type="NCBI Taxonomy" id="167791"/>
    <lineage>
        <taxon>Eukaryota</taxon>
        <taxon>Viridiplantae</taxon>
        <taxon>Streptophyta</taxon>
        <taxon>Embryophyta</taxon>
        <taxon>Tracheophyta</taxon>
        <taxon>Spermatophyta</taxon>
        <taxon>Magnoliopsida</taxon>
        <taxon>eudicotyledons</taxon>
        <taxon>Gunneridae</taxon>
        <taxon>Pentapetalae</taxon>
        <taxon>rosids</taxon>
        <taxon>fabids</taxon>
        <taxon>Fabales</taxon>
        <taxon>Fabaceae</taxon>
        <taxon>Cercidoideae</taxon>
        <taxon>Cercideae</taxon>
        <taxon>Bauhiniinae</taxon>
        <taxon>Bauhinia</taxon>
    </lineage>
</organism>
<protein>
    <submittedName>
        <fullName evidence="1">Uncharacterized protein</fullName>
    </submittedName>
</protein>
<comment type="caution">
    <text evidence="1">The sequence shown here is derived from an EMBL/GenBank/DDBJ whole genome shotgun (WGS) entry which is preliminary data.</text>
</comment>
<evidence type="ECO:0000313" key="1">
    <source>
        <dbReference type="EMBL" id="KAI4346947.1"/>
    </source>
</evidence>
<dbReference type="EMBL" id="CM039429">
    <property type="protein sequence ID" value="KAI4346947.1"/>
    <property type="molecule type" value="Genomic_DNA"/>
</dbReference>
<reference evidence="1 2" key="1">
    <citation type="journal article" date="2022" name="DNA Res.">
        <title>Chromosomal-level genome assembly of the orchid tree Bauhinia variegata (Leguminosae; Cercidoideae) supports the allotetraploid origin hypothesis of Bauhinia.</title>
        <authorList>
            <person name="Zhong Y."/>
            <person name="Chen Y."/>
            <person name="Zheng D."/>
            <person name="Pang J."/>
            <person name="Liu Y."/>
            <person name="Luo S."/>
            <person name="Meng S."/>
            <person name="Qian L."/>
            <person name="Wei D."/>
            <person name="Dai S."/>
            <person name="Zhou R."/>
        </authorList>
    </citation>
    <scope>NUCLEOTIDE SEQUENCE [LARGE SCALE GENOMIC DNA]</scope>
    <source>
        <strain evidence="1">BV-YZ2020</strain>
    </source>
</reference>
<dbReference type="Proteomes" id="UP000828941">
    <property type="component" value="Chromosome 4"/>
</dbReference>